<keyword evidence="2" id="KW-1003">Cell membrane</keyword>
<accession>A0A1H8JW89</accession>
<evidence type="ECO:0000313" key="7">
    <source>
        <dbReference type="EMBL" id="SEN84775.1"/>
    </source>
</evidence>
<reference evidence="7 8" key="1">
    <citation type="submission" date="2016-10" db="EMBL/GenBank/DDBJ databases">
        <authorList>
            <person name="de Groot N.N."/>
        </authorList>
    </citation>
    <scope>NUCLEOTIDE SEQUENCE [LARGE SCALE GENOMIC DNA]</scope>
    <source>
        <strain evidence="7 8">DSM 16213</strain>
    </source>
</reference>
<feature type="transmembrane region" description="Helical" evidence="6">
    <location>
        <begin position="48"/>
        <end position="70"/>
    </location>
</feature>
<dbReference type="GO" id="GO:0005886">
    <property type="term" value="C:plasma membrane"/>
    <property type="evidence" value="ECO:0007669"/>
    <property type="project" value="UniProtKB-SubCell"/>
</dbReference>
<evidence type="ECO:0000256" key="6">
    <source>
        <dbReference type="SAM" id="Phobius"/>
    </source>
</evidence>
<comment type="subcellular location">
    <subcellularLocation>
        <location evidence="1">Cell membrane</location>
        <topology evidence="1">Multi-pass membrane protein</topology>
    </subcellularLocation>
</comment>
<keyword evidence="4 6" id="KW-1133">Transmembrane helix</keyword>
<name>A0A1H8JW89_9RHOB</name>
<evidence type="ECO:0000256" key="3">
    <source>
        <dbReference type="ARBA" id="ARBA00022692"/>
    </source>
</evidence>
<keyword evidence="8" id="KW-1185">Reference proteome</keyword>
<keyword evidence="5 6" id="KW-0472">Membrane</keyword>
<sequence length="243" mass="25518">MAAQITYCGPAPAPGALIGAWNLDPVLLVALAVGAVVLWRLADQRRWAAIAVLGLAVAFVSPLCALTVSLFSARTVHHIVLLSWIAPALALALPVGRRISGAAALIATVAALLAWHVPSVYGAGWDDPVFYWALQGAVLIPAWVLWSGILRPVGAAAPLRSAALIAGLAIAMGFLGAILTFAPHMLYVEHLPGAALWGMDPLADQQLAGLLMWVPGFVPLMAVAARLLTRAWRDSLTLTETRP</sequence>
<dbReference type="OrthoDB" id="259025at2"/>
<dbReference type="STRING" id="245187.SAMN04488003_1448"/>
<dbReference type="Pfam" id="PF09678">
    <property type="entry name" value="Caa3_CtaG"/>
    <property type="match status" value="1"/>
</dbReference>
<evidence type="ECO:0000256" key="1">
    <source>
        <dbReference type="ARBA" id="ARBA00004651"/>
    </source>
</evidence>
<keyword evidence="3 6" id="KW-0812">Transmembrane</keyword>
<proteinExistence type="predicted"/>
<dbReference type="InterPro" id="IPR019108">
    <property type="entry name" value="Caa3_assmbl_CtaG-rel"/>
</dbReference>
<feature type="transmembrane region" description="Helical" evidence="6">
    <location>
        <begin position="207"/>
        <end position="228"/>
    </location>
</feature>
<evidence type="ECO:0000256" key="5">
    <source>
        <dbReference type="ARBA" id="ARBA00023136"/>
    </source>
</evidence>
<feature type="transmembrane region" description="Helical" evidence="6">
    <location>
        <begin position="76"/>
        <end position="95"/>
    </location>
</feature>
<evidence type="ECO:0000256" key="4">
    <source>
        <dbReference type="ARBA" id="ARBA00022989"/>
    </source>
</evidence>
<dbReference type="AlphaFoldDB" id="A0A1H8JW89"/>
<feature type="transmembrane region" description="Helical" evidence="6">
    <location>
        <begin position="102"/>
        <end position="123"/>
    </location>
</feature>
<evidence type="ECO:0000256" key="2">
    <source>
        <dbReference type="ARBA" id="ARBA00022475"/>
    </source>
</evidence>
<dbReference type="Proteomes" id="UP000199585">
    <property type="component" value="Unassembled WGS sequence"/>
</dbReference>
<gene>
    <name evidence="7" type="ORF">SAMN04488003_1448</name>
</gene>
<feature type="transmembrane region" description="Helical" evidence="6">
    <location>
        <begin position="129"/>
        <end position="150"/>
    </location>
</feature>
<organism evidence="7 8">
    <name type="scientific">Loktanella fryxellensis</name>
    <dbReference type="NCBI Taxonomy" id="245187"/>
    <lineage>
        <taxon>Bacteria</taxon>
        <taxon>Pseudomonadati</taxon>
        <taxon>Pseudomonadota</taxon>
        <taxon>Alphaproteobacteria</taxon>
        <taxon>Rhodobacterales</taxon>
        <taxon>Roseobacteraceae</taxon>
        <taxon>Loktanella</taxon>
    </lineage>
</organism>
<feature type="transmembrane region" description="Helical" evidence="6">
    <location>
        <begin position="20"/>
        <end position="41"/>
    </location>
</feature>
<feature type="transmembrane region" description="Helical" evidence="6">
    <location>
        <begin position="162"/>
        <end position="187"/>
    </location>
</feature>
<dbReference type="RefSeq" id="WP_089905828.1">
    <property type="nucleotide sequence ID" value="NZ_FOCI01000044.1"/>
</dbReference>
<protein>
    <submittedName>
        <fullName evidence="7">Putative membrane protein</fullName>
    </submittedName>
</protein>
<evidence type="ECO:0000313" key="8">
    <source>
        <dbReference type="Proteomes" id="UP000199585"/>
    </source>
</evidence>
<dbReference type="EMBL" id="FOCI01000044">
    <property type="protein sequence ID" value="SEN84775.1"/>
    <property type="molecule type" value="Genomic_DNA"/>
</dbReference>